<accession>M0AXN6</accession>
<comment type="caution">
    <text evidence="2">The sequence shown here is derived from an EMBL/GenBank/DDBJ whole genome shotgun (WGS) entry which is preliminary data.</text>
</comment>
<name>M0AXN6_9EURY</name>
<evidence type="ECO:0000256" key="1">
    <source>
        <dbReference type="SAM" id="MobiDB-lite"/>
    </source>
</evidence>
<feature type="region of interest" description="Disordered" evidence="1">
    <location>
        <begin position="1"/>
        <end position="48"/>
    </location>
</feature>
<evidence type="ECO:0000313" key="3">
    <source>
        <dbReference type="Proteomes" id="UP000011693"/>
    </source>
</evidence>
<sequence>MDRESGGAVPTGPRIGPRPTAERWRADLDDAQEGPDLEIDTGPQLNRKTDEVAARLQSGEEFGFDGPEGSGTTGAHVTLRVAVESSLENVRETDGLDRVC</sequence>
<dbReference type="Proteomes" id="UP000011693">
    <property type="component" value="Unassembled WGS sequence"/>
</dbReference>
<proteinExistence type="predicted"/>
<organism evidence="2 3">
    <name type="scientific">Natrialba chahannaoensis JCM 10990</name>
    <dbReference type="NCBI Taxonomy" id="1227492"/>
    <lineage>
        <taxon>Archaea</taxon>
        <taxon>Methanobacteriati</taxon>
        <taxon>Methanobacteriota</taxon>
        <taxon>Stenosarchaea group</taxon>
        <taxon>Halobacteria</taxon>
        <taxon>Halobacteriales</taxon>
        <taxon>Natrialbaceae</taxon>
        <taxon>Natrialba</taxon>
    </lineage>
</organism>
<dbReference type="PATRIC" id="fig|1227492.4.peg.1011"/>
<reference evidence="2 3" key="1">
    <citation type="journal article" date="2014" name="PLoS Genet.">
        <title>Phylogenetically driven sequencing of extremely halophilic archaea reveals strategies for static and dynamic osmo-response.</title>
        <authorList>
            <person name="Becker E.A."/>
            <person name="Seitzer P.M."/>
            <person name="Tritt A."/>
            <person name="Larsen D."/>
            <person name="Krusor M."/>
            <person name="Yao A.I."/>
            <person name="Wu D."/>
            <person name="Madern D."/>
            <person name="Eisen J.A."/>
            <person name="Darling A.E."/>
            <person name="Facciotti M.T."/>
        </authorList>
    </citation>
    <scope>NUCLEOTIDE SEQUENCE [LARGE SCALE GENOMIC DNA]</scope>
    <source>
        <strain evidence="2 3">JCM 10990</strain>
    </source>
</reference>
<feature type="compositionally biased region" description="Acidic residues" evidence="1">
    <location>
        <begin position="29"/>
        <end position="39"/>
    </location>
</feature>
<evidence type="ECO:0000313" key="2">
    <source>
        <dbReference type="EMBL" id="ELZ02743.1"/>
    </source>
</evidence>
<gene>
    <name evidence="2" type="ORF">C482_05231</name>
</gene>
<protein>
    <submittedName>
        <fullName evidence="2">Uncharacterized protein</fullName>
    </submittedName>
</protein>
<keyword evidence="3" id="KW-1185">Reference proteome</keyword>
<dbReference type="AlphaFoldDB" id="M0AXN6"/>
<dbReference type="EMBL" id="AOIN01000036">
    <property type="protein sequence ID" value="ELZ02743.1"/>
    <property type="molecule type" value="Genomic_DNA"/>
</dbReference>